<dbReference type="Pfam" id="PF21346">
    <property type="entry name" value="PcRGLX_3rd"/>
    <property type="match status" value="1"/>
</dbReference>
<feature type="domain" description="PcRGLX/YetA-like N-terminal RIFT barrel" evidence="1">
    <location>
        <begin position="19"/>
        <end position="95"/>
    </location>
</feature>
<reference evidence="4 5" key="1">
    <citation type="submission" date="2016-01" db="EMBL/GenBank/DDBJ databases">
        <title>High potential of lignocellulose degradation of a new Verrucomicrobia species.</title>
        <authorList>
            <person name="Wang Y."/>
            <person name="Shi Y."/>
            <person name="Qiu Z."/>
            <person name="Liu S."/>
            <person name="Yang H."/>
        </authorList>
    </citation>
    <scope>NUCLEOTIDE SEQUENCE [LARGE SCALE GENOMIC DNA]</scope>
    <source>
        <strain evidence="4 5">TSB47</strain>
    </source>
</reference>
<evidence type="ECO:0000259" key="3">
    <source>
        <dbReference type="Pfam" id="PF21346"/>
    </source>
</evidence>
<dbReference type="AlphaFoldDB" id="A0A178IN02"/>
<proteinExistence type="predicted"/>
<dbReference type="Pfam" id="PF21345">
    <property type="entry name" value="PcRGLX_2nd"/>
    <property type="match status" value="1"/>
</dbReference>
<gene>
    <name evidence="4" type="ORF">AW736_08190</name>
</gene>
<dbReference type="InterPro" id="IPR045793">
    <property type="entry name" value="PcRGLX/YetA-like"/>
</dbReference>
<dbReference type="PANTHER" id="PTHR40081">
    <property type="entry name" value="CONCANAVALIN A-LIKE LECTIN/GLUCANASE"/>
    <property type="match status" value="1"/>
</dbReference>
<comment type="caution">
    <text evidence="4">The sequence shown here is derived from an EMBL/GenBank/DDBJ whole genome shotgun (WGS) entry which is preliminary data.</text>
</comment>
<name>A0A178IN02_9BACT</name>
<feature type="domain" description="PcRGLX/YetA-like C-terminal alpha/alpha toroid" evidence="3">
    <location>
        <begin position="475"/>
        <end position="901"/>
    </location>
</feature>
<dbReference type="Proteomes" id="UP000078486">
    <property type="component" value="Unassembled WGS sequence"/>
</dbReference>
<dbReference type="Pfam" id="PF19501">
    <property type="entry name" value="PcRGLX_1st"/>
    <property type="match status" value="1"/>
</dbReference>
<dbReference type="InterPro" id="IPR048330">
    <property type="entry name" value="PcRGLX/YetA_2nd"/>
</dbReference>
<organism evidence="4 5">
    <name type="scientific">Termitidicoccus mucosus</name>
    <dbReference type="NCBI Taxonomy" id="1184151"/>
    <lineage>
        <taxon>Bacteria</taxon>
        <taxon>Pseudomonadati</taxon>
        <taxon>Verrucomicrobiota</taxon>
        <taxon>Opitutia</taxon>
        <taxon>Opitutales</taxon>
        <taxon>Opitutaceae</taxon>
        <taxon>Termitidicoccus</taxon>
    </lineage>
</organism>
<dbReference type="RefSeq" id="WP_068769676.1">
    <property type="nucleotide sequence ID" value="NZ_CP109796.1"/>
</dbReference>
<dbReference type="STRING" id="1184151.AW736_08190"/>
<evidence type="ECO:0000313" key="5">
    <source>
        <dbReference type="Proteomes" id="UP000078486"/>
    </source>
</evidence>
<dbReference type="InterPro" id="IPR048329">
    <property type="entry name" value="PcRGLX_1st"/>
</dbReference>
<evidence type="ECO:0000259" key="1">
    <source>
        <dbReference type="Pfam" id="PF19501"/>
    </source>
</evidence>
<accession>A0A178IN02</accession>
<evidence type="ECO:0000313" key="4">
    <source>
        <dbReference type="EMBL" id="OAM90446.1"/>
    </source>
</evidence>
<dbReference type="EMBL" id="LRRQ01000058">
    <property type="protein sequence ID" value="OAM90446.1"/>
    <property type="molecule type" value="Genomic_DNA"/>
</dbReference>
<dbReference type="InterPro" id="IPR048331">
    <property type="entry name" value="PcRGLX/YetA_3rd"/>
</dbReference>
<keyword evidence="5" id="KW-1185">Reference proteome</keyword>
<dbReference type="PANTHER" id="PTHR40081:SF1">
    <property type="entry name" value="TAT PATHWAY SIGNAL SEQUENCE DOMAIN PROTEIN"/>
    <property type="match status" value="1"/>
</dbReference>
<protein>
    <submittedName>
        <fullName evidence="4">Tat pathway signal sequence domain protein</fullName>
    </submittedName>
</protein>
<sequence length="903" mass="100139">MPLSASVEDNKLSSTPSAVWLDGAAPAINIGTTWGVPWPMGSIPKDTALALRDASGKSIPVQSWATAWWPDGSIKWTAHAIPAGIAVDNNLAITPGTPTAPEKSLKVRETTDVFEVDTGVIRCAIAKSGDVLVQRITRDGKPVLTNGRLIALSSSAPDLDGVAGTQQIDTFQSKIDTVTVEQNGPVRAVVKIKGRHTGKERAWLPFTLRLYFYAGGEAVRMMHSFVFDGDAEKDFIRGLGMRFDVPMTDLMHDRHVRFAGEGRGLWAEAVRGLTGIRRDPDAKNEANPVKNAQIDGRACPPVETFNQQVSERLQYIPAWGDVTLAQLSANGFTIRKRTKAGHGWIDADQGHRASGVGYIGGATGGGVIFGLRDFWQRHPSQLDIRNAHTDAAEVTIWLYSPGAPAMDLRFYHDGMGQDTFEKQYKGGLEITYEDYEPGFGDAHGIARTSEIYLWAVGATPARETFADMAALVREPARLVCSPARILAANVFGNVWSLPDRSTPAKAAIEDRLEWQIEYYKKQIDQRHWYGFWNYGDVMHSYDRDRHVWKYDIGGNAWDNSELSTDLWLWYYYLRTGRADVFRFAEAMTRHTSEVDTYHTGRFAGLGSRHNVQHWGCSAKQVRISTASYRRIYYFLTADERIGDILRELLDVDQKLNDVDPARKLGDASPLGGYDARVSFGIDWANLAAAWLTEWERGGDMKYRDKLLRGMRDWGKMPLGFFTSDRYGYKVADGSIEPLTLRGKLSADGKPVSVSHLDAVFGAVEIFSELIQLTASQHEYEGFKKAWLQYCTLYSASKSERVAALGTDFRNGSLTQAHSRLLAYAAKMNGDAKLAARAWKNFNLADYPGYAGDWAEVSLKTKRIEGTAVLNPIDEATWVGTNLSAQWGLSAIQCLALVGDKMAE</sequence>
<evidence type="ECO:0000259" key="2">
    <source>
        <dbReference type="Pfam" id="PF21345"/>
    </source>
</evidence>
<feature type="domain" description="PcRGLX/YetA-like central beta-sandwich" evidence="2">
    <location>
        <begin position="106"/>
        <end position="469"/>
    </location>
</feature>